<dbReference type="GO" id="GO:0006808">
    <property type="term" value="P:regulation of nitrogen utilization"/>
    <property type="evidence" value="ECO:0007669"/>
    <property type="project" value="InterPro"/>
</dbReference>
<name>A0A9D1HQW1_9FIRM</name>
<organism evidence="1 2">
    <name type="scientific">Candidatus Limadaptatus stercorigallinarum</name>
    <dbReference type="NCBI Taxonomy" id="2840845"/>
    <lineage>
        <taxon>Bacteria</taxon>
        <taxon>Bacillati</taxon>
        <taxon>Bacillota</taxon>
        <taxon>Clostridia</taxon>
        <taxon>Eubacteriales</taxon>
        <taxon>Candidatus Limadaptatus</taxon>
    </lineage>
</organism>
<dbReference type="AlphaFoldDB" id="A0A9D1HQW1"/>
<sequence length="112" mass="11779">MSYRLIVSIVNRGFETAAMDAARSAGATGGTLLNARGAGAREAEKAFGIEVQPEKEIVLILSPEDKCPDIMRAVVEKAGLNTPGAGICFTLPVDSVLGVTMGIEERGEEKED</sequence>
<proteinExistence type="predicted"/>
<dbReference type="InterPro" id="IPR002187">
    <property type="entry name" value="N-reg_PII"/>
</dbReference>
<evidence type="ECO:0000313" key="2">
    <source>
        <dbReference type="Proteomes" id="UP000824088"/>
    </source>
</evidence>
<protein>
    <submittedName>
        <fullName evidence="1">P-II family nitrogen regulator</fullName>
    </submittedName>
</protein>
<reference evidence="1" key="2">
    <citation type="journal article" date="2021" name="PeerJ">
        <title>Extensive microbial diversity within the chicken gut microbiome revealed by metagenomics and culture.</title>
        <authorList>
            <person name="Gilroy R."/>
            <person name="Ravi A."/>
            <person name="Getino M."/>
            <person name="Pursley I."/>
            <person name="Horton D.L."/>
            <person name="Alikhan N.F."/>
            <person name="Baker D."/>
            <person name="Gharbi K."/>
            <person name="Hall N."/>
            <person name="Watson M."/>
            <person name="Adriaenssens E.M."/>
            <person name="Foster-Nyarko E."/>
            <person name="Jarju S."/>
            <person name="Secka A."/>
            <person name="Antonio M."/>
            <person name="Oren A."/>
            <person name="Chaudhuri R.R."/>
            <person name="La Ragione R."/>
            <person name="Hildebrand F."/>
            <person name="Pallen M.J."/>
        </authorList>
    </citation>
    <scope>NUCLEOTIDE SEQUENCE</scope>
    <source>
        <strain evidence="1">1063</strain>
    </source>
</reference>
<dbReference type="Gene3D" id="3.30.70.120">
    <property type="match status" value="1"/>
</dbReference>
<dbReference type="SUPFAM" id="SSF54913">
    <property type="entry name" value="GlnB-like"/>
    <property type="match status" value="1"/>
</dbReference>
<dbReference type="GO" id="GO:0030234">
    <property type="term" value="F:enzyme regulator activity"/>
    <property type="evidence" value="ECO:0007669"/>
    <property type="project" value="InterPro"/>
</dbReference>
<dbReference type="InterPro" id="IPR015867">
    <property type="entry name" value="N-reg_PII/ATP_PRibTrfase_C"/>
</dbReference>
<dbReference type="Pfam" id="PF00543">
    <property type="entry name" value="P-II"/>
    <property type="match status" value="1"/>
</dbReference>
<gene>
    <name evidence="1" type="ORF">IAD51_00225</name>
</gene>
<dbReference type="SMART" id="SM00938">
    <property type="entry name" value="P-II"/>
    <property type="match status" value="1"/>
</dbReference>
<dbReference type="InterPro" id="IPR011322">
    <property type="entry name" value="N-reg_PII-like_a/b"/>
</dbReference>
<dbReference type="Proteomes" id="UP000824088">
    <property type="component" value="Unassembled WGS sequence"/>
</dbReference>
<dbReference type="EMBL" id="DVMN01000003">
    <property type="protein sequence ID" value="HIU20657.1"/>
    <property type="molecule type" value="Genomic_DNA"/>
</dbReference>
<dbReference type="PROSITE" id="PS51343">
    <property type="entry name" value="PII_GLNB_DOM"/>
    <property type="match status" value="1"/>
</dbReference>
<reference evidence="1" key="1">
    <citation type="submission" date="2020-10" db="EMBL/GenBank/DDBJ databases">
        <authorList>
            <person name="Gilroy R."/>
        </authorList>
    </citation>
    <scope>NUCLEOTIDE SEQUENCE</scope>
    <source>
        <strain evidence="1">1063</strain>
    </source>
</reference>
<accession>A0A9D1HQW1</accession>
<comment type="caution">
    <text evidence="1">The sequence shown here is derived from an EMBL/GenBank/DDBJ whole genome shotgun (WGS) entry which is preliminary data.</text>
</comment>
<evidence type="ECO:0000313" key="1">
    <source>
        <dbReference type="EMBL" id="HIU20657.1"/>
    </source>
</evidence>